<dbReference type="EMBL" id="VSSQ01000036">
    <property type="protein sequence ID" value="MPL67344.1"/>
    <property type="molecule type" value="Genomic_DNA"/>
</dbReference>
<reference evidence="2" key="1">
    <citation type="submission" date="2019-08" db="EMBL/GenBank/DDBJ databases">
        <authorList>
            <person name="Kucharzyk K."/>
            <person name="Murdoch R.W."/>
            <person name="Higgins S."/>
            <person name="Loffler F."/>
        </authorList>
    </citation>
    <scope>NUCLEOTIDE SEQUENCE</scope>
</reference>
<sequence>MRMAASLRGIDLVEGAAVAEVLGLRLGPAAEILDRHQMQRLEARGILGRGLRAVPGAVEVLERQRLRLGAVEVFEIGIGQRALRVGLDVGIDHRNRRLGEDRDRGHDDVESIGAKLLFGQPGLVLPGEQHIADAALRKGRGRAARAGVEHRDMAEEIADEGLRVLSVLLGPGPGGQVVPARPARGLRIGGDDLDAVLHQIAPVVDALRIALAHQEDDGRGIGRGIVRQPPLPVGRQLAGRGDLVDVGGKREGHDLRVEPVDHRPGLRPRAAVRDLDLRRLVALRDPPVGEQLVVIAVEFAGRIVADVEQRLGGLRGLRRHGKGRERQRQRRHRGARRPHQVHRKSGEDLAAGGDGDAPVGMRLDELALCAEAAGELDRSEHASLLSCRAPCPFTLITTEIVVICNGKNSPYFIVILENDSPAQDVATGRSAARSFTSVQEDAGSARRQRLRQDLLRHRRGVQHVLERERFDQHEIGPVELGEDAPDPAAVLVGTVVAALVGLARQAGQGRDRPVDHPQQIRDRHLRRFLDQRIAARPATGRGDIAGVAQLKQDVLEKALRRTGARRDLLDAQRLALGGLLVAQHHQRLQRIFHLLRNHVP</sequence>
<feature type="compositionally biased region" description="Basic residues" evidence="1">
    <location>
        <begin position="316"/>
        <end position="343"/>
    </location>
</feature>
<dbReference type="AlphaFoldDB" id="A0A644TKA4"/>
<accession>A0A644TKA4</accession>
<evidence type="ECO:0000313" key="2">
    <source>
        <dbReference type="EMBL" id="MPL67344.1"/>
    </source>
</evidence>
<feature type="region of interest" description="Disordered" evidence="1">
    <location>
        <begin position="315"/>
        <end position="356"/>
    </location>
</feature>
<comment type="caution">
    <text evidence="2">The sequence shown here is derived from an EMBL/GenBank/DDBJ whole genome shotgun (WGS) entry which is preliminary data.</text>
</comment>
<evidence type="ECO:0000256" key="1">
    <source>
        <dbReference type="SAM" id="MobiDB-lite"/>
    </source>
</evidence>
<gene>
    <name evidence="2" type="ORF">SDC9_13035</name>
</gene>
<name>A0A644TKA4_9ZZZZ</name>
<protein>
    <submittedName>
        <fullName evidence="2">Uncharacterized protein</fullName>
    </submittedName>
</protein>
<organism evidence="2">
    <name type="scientific">bioreactor metagenome</name>
    <dbReference type="NCBI Taxonomy" id="1076179"/>
    <lineage>
        <taxon>unclassified sequences</taxon>
        <taxon>metagenomes</taxon>
        <taxon>ecological metagenomes</taxon>
    </lineage>
</organism>
<proteinExistence type="predicted"/>